<proteinExistence type="predicted"/>
<name>A0A3L7AHX2_9MICO</name>
<keyword evidence="3" id="KW-1185">Reference proteome</keyword>
<accession>A0A3L7AHX2</accession>
<dbReference type="InterPro" id="IPR056934">
    <property type="entry name" value="SH3_Rv0428c"/>
</dbReference>
<protein>
    <recommendedName>
        <fullName evidence="1">Histone acetyltransferase Rv0428c-like SH3 domain-containing protein</fullName>
    </recommendedName>
</protein>
<reference evidence="2 3" key="1">
    <citation type="submission" date="2018-10" db="EMBL/GenBank/DDBJ databases">
        <authorList>
            <person name="Li J."/>
        </authorList>
    </citation>
    <scope>NUCLEOTIDE SEQUENCE [LARGE SCALE GENOMIC DNA]</scope>
    <source>
        <strain evidence="2 3">JCM 11654</strain>
    </source>
</reference>
<comment type="caution">
    <text evidence="2">The sequence shown here is derived from an EMBL/GenBank/DDBJ whole genome shotgun (WGS) entry which is preliminary data.</text>
</comment>
<dbReference type="RefSeq" id="WP_121689486.1">
    <property type="nucleotide sequence ID" value="NZ_RCUY01000015.1"/>
</dbReference>
<dbReference type="AlphaFoldDB" id="A0A3L7AHX2"/>
<gene>
    <name evidence="2" type="ORF">D9V34_16145</name>
</gene>
<dbReference type="OrthoDB" id="3631934at2"/>
<evidence type="ECO:0000259" key="1">
    <source>
        <dbReference type="Pfam" id="PF24551"/>
    </source>
</evidence>
<dbReference type="Pfam" id="PF24551">
    <property type="entry name" value="SH3_Rv0428c"/>
    <property type="match status" value="1"/>
</dbReference>
<dbReference type="EMBL" id="RCUY01000015">
    <property type="protein sequence ID" value="RLP79320.1"/>
    <property type="molecule type" value="Genomic_DNA"/>
</dbReference>
<dbReference type="Proteomes" id="UP000269438">
    <property type="component" value="Unassembled WGS sequence"/>
</dbReference>
<evidence type="ECO:0000313" key="3">
    <source>
        <dbReference type="Proteomes" id="UP000269438"/>
    </source>
</evidence>
<sequence>MIGGEAIEFLRTVKEGDRIVVRYRLPDGSATDALGWFLRSDESAVAIATKRGMEVVAFATVIAAKQVPPPPEPRSRRNA</sequence>
<feature type="domain" description="Histone acetyltransferase Rv0428c-like SH3" evidence="1">
    <location>
        <begin position="15"/>
        <end position="65"/>
    </location>
</feature>
<evidence type="ECO:0000313" key="2">
    <source>
        <dbReference type="EMBL" id="RLP79320.1"/>
    </source>
</evidence>
<organism evidence="2 3">
    <name type="scientific">Mycetocola lacteus</name>
    <dbReference type="NCBI Taxonomy" id="76637"/>
    <lineage>
        <taxon>Bacteria</taxon>
        <taxon>Bacillati</taxon>
        <taxon>Actinomycetota</taxon>
        <taxon>Actinomycetes</taxon>
        <taxon>Micrococcales</taxon>
        <taxon>Microbacteriaceae</taxon>
        <taxon>Mycetocola</taxon>
    </lineage>
</organism>